<dbReference type="PANTHER" id="PTHR22911:SF6">
    <property type="entry name" value="SOLUTE CARRIER FAMILY 35 MEMBER G1"/>
    <property type="match status" value="1"/>
</dbReference>
<keyword evidence="2 5" id="KW-0812">Transmembrane</keyword>
<protein>
    <submittedName>
        <fullName evidence="7">EamA-like transporter family protein</fullName>
    </submittedName>
</protein>
<feature type="transmembrane region" description="Helical" evidence="5">
    <location>
        <begin position="40"/>
        <end position="60"/>
    </location>
</feature>
<evidence type="ECO:0000256" key="3">
    <source>
        <dbReference type="ARBA" id="ARBA00022989"/>
    </source>
</evidence>
<feature type="transmembrane region" description="Helical" evidence="5">
    <location>
        <begin position="96"/>
        <end position="116"/>
    </location>
</feature>
<feature type="domain" description="EamA" evidence="6">
    <location>
        <begin position="149"/>
        <end position="276"/>
    </location>
</feature>
<feature type="transmembrane region" description="Helical" evidence="5">
    <location>
        <begin position="179"/>
        <end position="201"/>
    </location>
</feature>
<name>A0A369CBW8_9GAMM</name>
<dbReference type="GO" id="GO:0016020">
    <property type="term" value="C:membrane"/>
    <property type="evidence" value="ECO:0007669"/>
    <property type="project" value="UniProtKB-SubCell"/>
</dbReference>
<dbReference type="SUPFAM" id="SSF103481">
    <property type="entry name" value="Multidrug resistance efflux transporter EmrE"/>
    <property type="match status" value="2"/>
</dbReference>
<dbReference type="InterPro" id="IPR000620">
    <property type="entry name" value="EamA_dom"/>
</dbReference>
<dbReference type="RefSeq" id="WP_114279694.1">
    <property type="nucleotide sequence ID" value="NZ_QPJY01000004.1"/>
</dbReference>
<feature type="transmembrane region" description="Helical" evidence="5">
    <location>
        <begin position="207"/>
        <end position="224"/>
    </location>
</feature>
<sequence length="284" mass="30714">MNHRDIQRGALLLVGAALAFASMGAVIKISTGQLHYTQVVFFRSLFGLLAMTPWMLRHGVRGLATPHLRLHLGRSLSGVAAMFCFFYAIAELRLGEAVLLNYTAPLFTPLIAWFWLREPVTRGIYIAIAAGFTGILLILKPGFGVFQPAALAGLASGVLAALAFVGIRRMAGIEPPTRIVFYYSLLSTAVAALPLAWYWRAPEPREWLLLMGVGGLATIGQLLLTRAYSLAPVGRIGPFTYTAVVFAALYGRMLWDETLGPVTLAGMVLVCLAGILALRRKAVA</sequence>
<dbReference type="Gene3D" id="1.10.3730.20">
    <property type="match status" value="1"/>
</dbReference>
<dbReference type="Proteomes" id="UP000252707">
    <property type="component" value="Unassembled WGS sequence"/>
</dbReference>
<evidence type="ECO:0000256" key="2">
    <source>
        <dbReference type="ARBA" id="ARBA00022692"/>
    </source>
</evidence>
<feature type="transmembrane region" description="Helical" evidence="5">
    <location>
        <begin position="145"/>
        <end position="167"/>
    </location>
</feature>
<feature type="domain" description="EamA" evidence="6">
    <location>
        <begin position="8"/>
        <end position="139"/>
    </location>
</feature>
<feature type="transmembrane region" description="Helical" evidence="5">
    <location>
        <begin position="72"/>
        <end position="90"/>
    </location>
</feature>
<dbReference type="EMBL" id="QPJY01000004">
    <property type="protein sequence ID" value="RCX30708.1"/>
    <property type="molecule type" value="Genomic_DNA"/>
</dbReference>
<proteinExistence type="predicted"/>
<dbReference type="AlphaFoldDB" id="A0A369CBW8"/>
<feature type="transmembrane region" description="Helical" evidence="5">
    <location>
        <begin position="123"/>
        <end position="139"/>
    </location>
</feature>
<evidence type="ECO:0000256" key="4">
    <source>
        <dbReference type="ARBA" id="ARBA00023136"/>
    </source>
</evidence>
<feature type="transmembrane region" description="Helical" evidence="5">
    <location>
        <begin position="236"/>
        <end position="253"/>
    </location>
</feature>
<organism evidence="7 8">
    <name type="scientific">Thioalbus denitrificans</name>
    <dbReference type="NCBI Taxonomy" id="547122"/>
    <lineage>
        <taxon>Bacteria</taxon>
        <taxon>Pseudomonadati</taxon>
        <taxon>Pseudomonadota</taxon>
        <taxon>Gammaproteobacteria</taxon>
        <taxon>Chromatiales</taxon>
        <taxon>Ectothiorhodospiraceae</taxon>
        <taxon>Thioalbus</taxon>
    </lineage>
</organism>
<evidence type="ECO:0000313" key="8">
    <source>
        <dbReference type="Proteomes" id="UP000252707"/>
    </source>
</evidence>
<keyword evidence="4 5" id="KW-0472">Membrane</keyword>
<evidence type="ECO:0000256" key="5">
    <source>
        <dbReference type="SAM" id="Phobius"/>
    </source>
</evidence>
<dbReference type="Pfam" id="PF00892">
    <property type="entry name" value="EamA"/>
    <property type="match status" value="2"/>
</dbReference>
<keyword evidence="8" id="KW-1185">Reference proteome</keyword>
<comment type="caution">
    <text evidence="7">The sequence shown here is derived from an EMBL/GenBank/DDBJ whole genome shotgun (WGS) entry which is preliminary data.</text>
</comment>
<dbReference type="OrthoDB" id="148351at2"/>
<evidence type="ECO:0000313" key="7">
    <source>
        <dbReference type="EMBL" id="RCX30708.1"/>
    </source>
</evidence>
<dbReference type="InterPro" id="IPR037185">
    <property type="entry name" value="EmrE-like"/>
</dbReference>
<gene>
    <name evidence="7" type="ORF">DFQ59_104144</name>
</gene>
<evidence type="ECO:0000259" key="6">
    <source>
        <dbReference type="Pfam" id="PF00892"/>
    </source>
</evidence>
<feature type="transmembrane region" description="Helical" evidence="5">
    <location>
        <begin position="259"/>
        <end position="278"/>
    </location>
</feature>
<accession>A0A369CBW8</accession>
<reference evidence="7 8" key="1">
    <citation type="submission" date="2018-07" db="EMBL/GenBank/DDBJ databases">
        <title>Genomic Encyclopedia of Type Strains, Phase IV (KMG-IV): sequencing the most valuable type-strain genomes for metagenomic binning, comparative biology and taxonomic classification.</title>
        <authorList>
            <person name="Goeker M."/>
        </authorList>
    </citation>
    <scope>NUCLEOTIDE SEQUENCE [LARGE SCALE GENOMIC DNA]</scope>
    <source>
        <strain evidence="7 8">DSM 26407</strain>
    </source>
</reference>
<keyword evidence="3 5" id="KW-1133">Transmembrane helix</keyword>
<dbReference type="PANTHER" id="PTHR22911">
    <property type="entry name" value="ACYL-MALONYL CONDENSING ENZYME-RELATED"/>
    <property type="match status" value="1"/>
</dbReference>
<comment type="subcellular location">
    <subcellularLocation>
        <location evidence="1">Membrane</location>
        <topology evidence="1">Multi-pass membrane protein</topology>
    </subcellularLocation>
</comment>
<evidence type="ECO:0000256" key="1">
    <source>
        <dbReference type="ARBA" id="ARBA00004141"/>
    </source>
</evidence>